<dbReference type="Proteomes" id="UP000215914">
    <property type="component" value="Unassembled WGS sequence"/>
</dbReference>
<reference evidence="1" key="2">
    <citation type="submission" date="2020-06" db="EMBL/GenBank/DDBJ databases">
        <title>Helianthus annuus Genome sequencing and assembly Release 2.</title>
        <authorList>
            <person name="Gouzy J."/>
            <person name="Langlade N."/>
            <person name="Munos S."/>
        </authorList>
    </citation>
    <scope>NUCLEOTIDE SEQUENCE</scope>
    <source>
        <tissue evidence="1">Leaves</tissue>
    </source>
</reference>
<gene>
    <name evidence="1" type="ORF">HanXRQr2_Chr16g0766951</name>
</gene>
<organism evidence="1 2">
    <name type="scientific">Helianthus annuus</name>
    <name type="common">Common sunflower</name>
    <dbReference type="NCBI Taxonomy" id="4232"/>
    <lineage>
        <taxon>Eukaryota</taxon>
        <taxon>Viridiplantae</taxon>
        <taxon>Streptophyta</taxon>
        <taxon>Embryophyta</taxon>
        <taxon>Tracheophyta</taxon>
        <taxon>Spermatophyta</taxon>
        <taxon>Magnoliopsida</taxon>
        <taxon>eudicotyledons</taxon>
        <taxon>Gunneridae</taxon>
        <taxon>Pentapetalae</taxon>
        <taxon>asterids</taxon>
        <taxon>campanulids</taxon>
        <taxon>Asterales</taxon>
        <taxon>Asteraceae</taxon>
        <taxon>Asteroideae</taxon>
        <taxon>Heliantheae alliance</taxon>
        <taxon>Heliantheae</taxon>
        <taxon>Helianthus</taxon>
    </lineage>
</organism>
<protein>
    <submittedName>
        <fullName evidence="1">Uncharacterized protein</fullName>
    </submittedName>
</protein>
<dbReference type="EMBL" id="MNCJ02000331">
    <property type="protein sequence ID" value="KAF5761596.1"/>
    <property type="molecule type" value="Genomic_DNA"/>
</dbReference>
<reference evidence="1" key="1">
    <citation type="journal article" date="2017" name="Nature">
        <title>The sunflower genome provides insights into oil metabolism, flowering and Asterid evolution.</title>
        <authorList>
            <person name="Badouin H."/>
            <person name="Gouzy J."/>
            <person name="Grassa C.J."/>
            <person name="Murat F."/>
            <person name="Staton S.E."/>
            <person name="Cottret L."/>
            <person name="Lelandais-Briere C."/>
            <person name="Owens G.L."/>
            <person name="Carrere S."/>
            <person name="Mayjonade B."/>
            <person name="Legrand L."/>
            <person name="Gill N."/>
            <person name="Kane N.C."/>
            <person name="Bowers J.E."/>
            <person name="Hubner S."/>
            <person name="Bellec A."/>
            <person name="Berard A."/>
            <person name="Berges H."/>
            <person name="Blanchet N."/>
            <person name="Boniface M.C."/>
            <person name="Brunel D."/>
            <person name="Catrice O."/>
            <person name="Chaidir N."/>
            <person name="Claudel C."/>
            <person name="Donnadieu C."/>
            <person name="Faraut T."/>
            <person name="Fievet G."/>
            <person name="Helmstetter N."/>
            <person name="King M."/>
            <person name="Knapp S.J."/>
            <person name="Lai Z."/>
            <person name="Le Paslier M.C."/>
            <person name="Lippi Y."/>
            <person name="Lorenzon L."/>
            <person name="Mandel J.R."/>
            <person name="Marage G."/>
            <person name="Marchand G."/>
            <person name="Marquand E."/>
            <person name="Bret-Mestries E."/>
            <person name="Morien E."/>
            <person name="Nambeesan S."/>
            <person name="Nguyen T."/>
            <person name="Pegot-Espagnet P."/>
            <person name="Pouilly N."/>
            <person name="Raftis F."/>
            <person name="Sallet E."/>
            <person name="Schiex T."/>
            <person name="Thomas J."/>
            <person name="Vandecasteele C."/>
            <person name="Vares D."/>
            <person name="Vear F."/>
            <person name="Vautrin S."/>
            <person name="Crespi M."/>
            <person name="Mangin B."/>
            <person name="Burke J.M."/>
            <person name="Salse J."/>
            <person name="Munos S."/>
            <person name="Vincourt P."/>
            <person name="Rieseberg L.H."/>
            <person name="Langlade N.B."/>
        </authorList>
    </citation>
    <scope>NUCLEOTIDE SEQUENCE</scope>
    <source>
        <tissue evidence="1">Leaves</tissue>
    </source>
</reference>
<proteinExistence type="predicted"/>
<dbReference type="AlphaFoldDB" id="A0A9K3DU84"/>
<name>A0A9K3DU84_HELAN</name>
<accession>A0A9K3DU84</accession>
<sequence>MVFRSFHSSIDCFNVLLGRNDDLSKGVMVNGQKLLPSYSHQPTISQWQLVQTCDQTPFQRGPP</sequence>
<evidence type="ECO:0000313" key="1">
    <source>
        <dbReference type="EMBL" id="KAF5761596.1"/>
    </source>
</evidence>
<dbReference type="Gramene" id="mRNA:HanXRQr2_Chr16g0766951">
    <property type="protein sequence ID" value="mRNA:HanXRQr2_Chr16g0766951"/>
    <property type="gene ID" value="HanXRQr2_Chr16g0766951"/>
</dbReference>
<comment type="caution">
    <text evidence="1">The sequence shown here is derived from an EMBL/GenBank/DDBJ whole genome shotgun (WGS) entry which is preliminary data.</text>
</comment>
<keyword evidence="2" id="KW-1185">Reference proteome</keyword>
<evidence type="ECO:0000313" key="2">
    <source>
        <dbReference type="Proteomes" id="UP000215914"/>
    </source>
</evidence>